<organism evidence="1 2">
    <name type="scientific">Gymnopilus junonius</name>
    <name type="common">Spectacular rustgill mushroom</name>
    <name type="synonym">Gymnopilus spectabilis subsp. junonius</name>
    <dbReference type="NCBI Taxonomy" id="109634"/>
    <lineage>
        <taxon>Eukaryota</taxon>
        <taxon>Fungi</taxon>
        <taxon>Dikarya</taxon>
        <taxon>Basidiomycota</taxon>
        <taxon>Agaricomycotina</taxon>
        <taxon>Agaricomycetes</taxon>
        <taxon>Agaricomycetidae</taxon>
        <taxon>Agaricales</taxon>
        <taxon>Agaricineae</taxon>
        <taxon>Hymenogastraceae</taxon>
        <taxon>Gymnopilus</taxon>
    </lineage>
</organism>
<comment type="caution">
    <text evidence="1">The sequence shown here is derived from an EMBL/GenBank/DDBJ whole genome shotgun (WGS) entry which is preliminary data.</text>
</comment>
<evidence type="ECO:0000313" key="2">
    <source>
        <dbReference type="Proteomes" id="UP000724874"/>
    </source>
</evidence>
<protein>
    <recommendedName>
        <fullName evidence="3">F-box domain-containing protein</fullName>
    </recommendedName>
</protein>
<evidence type="ECO:0000313" key="1">
    <source>
        <dbReference type="EMBL" id="KAF8874209.1"/>
    </source>
</evidence>
<evidence type="ECO:0008006" key="3">
    <source>
        <dbReference type="Google" id="ProtNLM"/>
    </source>
</evidence>
<dbReference type="AlphaFoldDB" id="A0A9P5NBN8"/>
<sequence length="152" mass="17161">MLGQAAANEEKLAELLHKLHIQEKIREHSSKELADLDVEIAQTKLEYARSNNRGSSLVLCIPIELTTSNFQVAVGGDTNEFREKMACTLSHVCHSWRSIALSLLHLWTSFTSNDRPSDSDRFSAHRKMSCDRLLDLYFEFDVGADESYDGVS</sequence>
<accession>A0A9P5NBN8</accession>
<gene>
    <name evidence="1" type="ORF">CPB84DRAFT_584210</name>
</gene>
<dbReference type="EMBL" id="JADNYJ010000219">
    <property type="protein sequence ID" value="KAF8874209.1"/>
    <property type="molecule type" value="Genomic_DNA"/>
</dbReference>
<keyword evidence="2" id="KW-1185">Reference proteome</keyword>
<proteinExistence type="predicted"/>
<reference evidence="1" key="1">
    <citation type="submission" date="2020-11" db="EMBL/GenBank/DDBJ databases">
        <authorList>
            <consortium name="DOE Joint Genome Institute"/>
            <person name="Ahrendt S."/>
            <person name="Riley R."/>
            <person name="Andreopoulos W."/>
            <person name="LaButti K."/>
            <person name="Pangilinan J."/>
            <person name="Ruiz-duenas F.J."/>
            <person name="Barrasa J.M."/>
            <person name="Sanchez-Garcia M."/>
            <person name="Camarero S."/>
            <person name="Miyauchi S."/>
            <person name="Serrano A."/>
            <person name="Linde D."/>
            <person name="Babiker R."/>
            <person name="Drula E."/>
            <person name="Ayuso-Fernandez I."/>
            <person name="Pacheco R."/>
            <person name="Padilla G."/>
            <person name="Ferreira P."/>
            <person name="Barriuso J."/>
            <person name="Kellner H."/>
            <person name="Castanera R."/>
            <person name="Alfaro M."/>
            <person name="Ramirez L."/>
            <person name="Pisabarro A.G."/>
            <person name="Kuo A."/>
            <person name="Tritt A."/>
            <person name="Lipzen A."/>
            <person name="He G."/>
            <person name="Yan M."/>
            <person name="Ng V."/>
            <person name="Cullen D."/>
            <person name="Martin F."/>
            <person name="Rosso M.-N."/>
            <person name="Henrissat B."/>
            <person name="Hibbett D."/>
            <person name="Martinez A.T."/>
            <person name="Grigoriev I.V."/>
        </authorList>
    </citation>
    <scope>NUCLEOTIDE SEQUENCE</scope>
    <source>
        <strain evidence="1">AH 44721</strain>
    </source>
</reference>
<name>A0A9P5NBN8_GYMJU</name>
<dbReference type="Proteomes" id="UP000724874">
    <property type="component" value="Unassembled WGS sequence"/>
</dbReference>
<dbReference type="OrthoDB" id="2910058at2759"/>